<dbReference type="RefSeq" id="YP_010086356.1">
    <property type="nucleotide sequence ID" value="NC_055453.1"/>
</dbReference>
<dbReference type="InterPro" id="IPR050704">
    <property type="entry name" value="Peptidase_C85-like"/>
</dbReference>
<dbReference type="GO" id="GO:0004843">
    <property type="term" value="F:cysteine-type deubiquitinase activity"/>
    <property type="evidence" value="ECO:0007669"/>
    <property type="project" value="TreeGrafter"/>
</dbReference>
<dbReference type="PANTHER" id="PTHR12419">
    <property type="entry name" value="OTU DOMAIN CONTAINING PROTEIN"/>
    <property type="match status" value="1"/>
</dbReference>
<dbReference type="Pfam" id="PF02338">
    <property type="entry name" value="OTU"/>
    <property type="match status" value="1"/>
</dbReference>
<evidence type="ECO:0000259" key="1">
    <source>
        <dbReference type="PROSITE" id="PS50802"/>
    </source>
</evidence>
<dbReference type="Proteomes" id="UP000501125">
    <property type="component" value="Chromosome"/>
</dbReference>
<dbReference type="InterPro" id="IPR038765">
    <property type="entry name" value="Papain-like_cys_pep_sf"/>
</dbReference>
<reference evidence="2 3" key="1">
    <citation type="journal article" date="2018" name="Sci. Rep.">
        <title>Comprehensive analysis of single molecule sequencing-derived complete genome and whole transcriptome of Hyposidra talaca nuclear polyhedrosis virus.</title>
        <authorList>
            <person name="Nguyen T.T."/>
            <person name="Suryamohan K."/>
            <person name="Kuriakose B."/>
            <person name="Janakiraman V."/>
            <person name="Reichelt M."/>
            <person name="Chaudhuri S."/>
            <person name="Guillory J."/>
            <person name="Divakaran N."/>
            <person name="Rabins P.E."/>
            <person name="Goel R."/>
            <person name="Deka B."/>
            <person name="Sarkar S."/>
            <person name="Ekka P."/>
            <person name="Tsai Y.C."/>
            <person name="Vargas D."/>
            <person name="Santhosh S."/>
            <person name="Mohan S."/>
            <person name="Chin C.S."/>
            <person name="Korlach J."/>
            <person name="Thomas G."/>
            <person name="Babu A."/>
            <person name="Seshagiri S."/>
        </authorList>
    </citation>
    <scope>NUCLEOTIDE SEQUENCE [LARGE SCALE GENOMIC DNA]</scope>
    <source>
        <strain evidence="2 3">HytaNPVIndia001</strain>
    </source>
</reference>
<protein>
    <submittedName>
        <fullName evidence="2">Vp80</fullName>
    </submittedName>
</protein>
<dbReference type="KEGG" id="vg:65101567"/>
<dbReference type="GeneID" id="65101567"/>
<gene>
    <name evidence="2" type="primary">vp80</name>
    <name evidence="2" type="ORF">HytaNPV_gp089</name>
</gene>
<sequence length="812" mass="93210">MDILNYESIDTPFVCEAITGDGNCVFRSLSQLVYGNQDNHLRVRNDVVDHILANWTQYKNYFVYNGNSVIDENAFKRQYRENMTTPGVFATSVEIMAAANLYKIYIVVFKDNRVNMTLGNRLNPVKYLRFTGDLESGHVDVYKPVINIESTKSNSTRIKYNYVQILLNRLRAVTNFNDAENEKLTNVEDQIKKTYNSSDKNFVKDDVYTNAINILQNMYNNYYSNTPLPDTLTDQFDTTDNFAIDSLMFSSEGNNKNTINFDNTKLEETASISSLPSTVVLSVDQTNANRDVQTPPIVVEETSNYKPFTNLTTLSILPVSLARIYLNVRPQTVEDMIVSVNVLNDLTISSTTKTALSNFVNDINFEKETILYLDVEDVFHVNLLRDFISKYGNVSRYINLTGAVGNVFNEKITTLFNAGDILAIIDSQPTSVAQALRQLRNKLNDMLPYDLLLRIYEEDYYFLDNQMVKSVLDAYNKIVPIQLQNKNVAIASKEPLASSSPLAQPSFSKLSNTIADLIDTPNEFSDANVQDYFEDEIFDENTIQTDEETNRRLTNVTKHTMLDRVRSKQQKRKKQRTLVPTKFVDRQPQSEQFVNDNRFDRTFNTNANVSTVRPLSVPAPESMPVYFAKIIANISPILENTLLTCPTDNLNSYPKYCNFARSLNIIRAMNLTALCSNKIYFFEMLKPLAYYGDNELYETKMIYFIFEAYLYYKMCAANYYSICEHFAQDDNRDRICLFMINYNFLWHYRQFISKLPASALTAFQNRKILNNIHIYTTRVQSEFDKLPLKFPALDGGQMSTPSAVVQLMLGSD</sequence>
<keyword evidence="3" id="KW-1185">Reference proteome</keyword>
<dbReference type="EMBL" id="MH261376">
    <property type="protein sequence ID" value="AWW14449.1"/>
    <property type="molecule type" value="Genomic_DNA"/>
</dbReference>
<dbReference type="GO" id="GO:0016579">
    <property type="term" value="P:protein deubiquitination"/>
    <property type="evidence" value="ECO:0007669"/>
    <property type="project" value="TreeGrafter"/>
</dbReference>
<evidence type="ECO:0000313" key="2">
    <source>
        <dbReference type="EMBL" id="AWW14449.1"/>
    </source>
</evidence>
<feature type="domain" description="OTU" evidence="1">
    <location>
        <begin position="13"/>
        <end position="145"/>
    </location>
</feature>
<name>A0A2Z4HI39_9ABAC</name>
<dbReference type="CDD" id="cd22757">
    <property type="entry name" value="OTU_P87_VP80-like"/>
    <property type="match status" value="1"/>
</dbReference>
<accession>A0A2Z4HI39</accession>
<dbReference type="SUPFAM" id="SSF54001">
    <property type="entry name" value="Cysteine proteinases"/>
    <property type="match status" value="1"/>
</dbReference>
<dbReference type="InterPro" id="IPR003323">
    <property type="entry name" value="OTU_dom"/>
</dbReference>
<proteinExistence type="predicted"/>
<dbReference type="Gene3D" id="3.90.70.80">
    <property type="match status" value="1"/>
</dbReference>
<dbReference type="PROSITE" id="PS50802">
    <property type="entry name" value="OTU"/>
    <property type="match status" value="1"/>
</dbReference>
<evidence type="ECO:0000313" key="3">
    <source>
        <dbReference type="Proteomes" id="UP000501125"/>
    </source>
</evidence>
<dbReference type="PANTHER" id="PTHR12419:SF7">
    <property type="entry name" value="OTU DOMAIN-CONTAINING PROTEIN 3"/>
    <property type="match status" value="1"/>
</dbReference>
<organism evidence="2 3">
    <name type="scientific">Hyposidra talaca nucleopolyhedrovirus</name>
    <dbReference type="NCBI Taxonomy" id="1070315"/>
    <lineage>
        <taxon>Viruses</taxon>
        <taxon>Viruses incertae sedis</taxon>
        <taxon>Naldaviricetes</taxon>
        <taxon>Lefavirales</taxon>
        <taxon>Baculoviridae</taxon>
        <taxon>Alphabaculovirus</taxon>
        <taxon>Alphabaculovirus hytalacae</taxon>
    </lineage>
</organism>